<evidence type="ECO:0000256" key="1">
    <source>
        <dbReference type="ARBA" id="ARBA00006626"/>
    </source>
</evidence>
<dbReference type="Gene3D" id="3.30.450.70">
    <property type="match status" value="1"/>
</dbReference>
<dbReference type="SUPFAM" id="SSF64356">
    <property type="entry name" value="SNARE-like"/>
    <property type="match status" value="1"/>
</dbReference>
<reference evidence="6" key="1">
    <citation type="submission" date="2014-06" db="EMBL/GenBank/DDBJ databases">
        <authorList>
            <person name="Berkman P.J."/>
        </authorList>
    </citation>
    <scope>NUCLEOTIDE SEQUENCE [LARGE SCALE GENOMIC DNA]</scope>
</reference>
<evidence type="ECO:0000313" key="4">
    <source>
        <dbReference type="EMBL" id="CDS00547.1"/>
    </source>
</evidence>
<reference evidence="5" key="3">
    <citation type="submission" date="2014-06" db="EMBL/GenBank/DDBJ databases">
        <authorList>
            <person name="Ju J."/>
            <person name="Zhang J."/>
        </authorList>
    </citation>
    <scope>NUCLEOTIDE SEQUENCE</scope>
    <source>
        <strain evidence="5">SscI8</strain>
    </source>
</reference>
<dbReference type="PANTHER" id="PTHR12403">
    <property type="entry name" value="TRAFFICKING PROTEIN PARTICLE COMPLEX SUBUNIT 2"/>
    <property type="match status" value="1"/>
</dbReference>
<dbReference type="EMBL" id="LK056692">
    <property type="protein sequence ID" value="CDU26017.1"/>
    <property type="molecule type" value="Genomic_DNA"/>
</dbReference>
<dbReference type="InterPro" id="IPR011012">
    <property type="entry name" value="Longin-like_dom_sf"/>
</dbReference>
<dbReference type="AlphaFoldDB" id="A0A0F7S0P7"/>
<evidence type="ECO:0000256" key="2">
    <source>
        <dbReference type="ARBA" id="ARBA00024408"/>
    </source>
</evidence>
<feature type="region of interest" description="Disordered" evidence="3">
    <location>
        <begin position="188"/>
        <end position="215"/>
    </location>
</feature>
<comment type="similarity">
    <text evidence="1">Belongs to the TRAPP small subunits family. Sedlin subfamily.</text>
</comment>
<accession>A0A0F7S0P7</accession>
<keyword evidence="6" id="KW-1185">Reference proteome</keyword>
<dbReference type="GO" id="GO:0006888">
    <property type="term" value="P:endoplasmic reticulum to Golgi vesicle-mediated transport"/>
    <property type="evidence" value="ECO:0007669"/>
    <property type="project" value="InterPro"/>
</dbReference>
<dbReference type="Proteomes" id="UP000242770">
    <property type="component" value="Unassembled WGS sequence"/>
</dbReference>
<organism evidence="4 6">
    <name type="scientific">Sporisorium scitamineum</name>
    <dbReference type="NCBI Taxonomy" id="49012"/>
    <lineage>
        <taxon>Eukaryota</taxon>
        <taxon>Fungi</taxon>
        <taxon>Dikarya</taxon>
        <taxon>Basidiomycota</taxon>
        <taxon>Ustilaginomycotina</taxon>
        <taxon>Ustilaginomycetes</taxon>
        <taxon>Ustilaginales</taxon>
        <taxon>Ustilaginaceae</taxon>
        <taxon>Sporisorium</taxon>
    </lineage>
</organism>
<dbReference type="OrthoDB" id="18320at2759"/>
<protein>
    <recommendedName>
        <fullName evidence="2">Trafficking protein particle complex subunit 2-like protein</fullName>
    </recommendedName>
</protein>
<dbReference type="STRING" id="49012.A0A0F7S0P7"/>
<reference evidence="4" key="2">
    <citation type="submission" date="2014-06" db="EMBL/GenBank/DDBJ databases">
        <authorList>
            <person name="Berkman J.Paul."/>
        </authorList>
    </citation>
    <scope>NUCLEOTIDE SEQUENCE [LARGE SCALE GENOMIC DNA]</scope>
</reference>
<dbReference type="EMBL" id="CCFA01002739">
    <property type="protein sequence ID" value="CDS00547.1"/>
    <property type="molecule type" value="Genomic_DNA"/>
</dbReference>
<dbReference type="Pfam" id="PF04628">
    <property type="entry name" value="Sedlin_N"/>
    <property type="match status" value="1"/>
</dbReference>
<dbReference type="CDD" id="cd14854">
    <property type="entry name" value="TRAPPC2L"/>
    <property type="match status" value="1"/>
</dbReference>
<proteinExistence type="inferred from homology"/>
<dbReference type="InterPro" id="IPR006722">
    <property type="entry name" value="Sedlin"/>
</dbReference>
<gene>
    <name evidence="4" type="primary">SSCI45670.1</name>
    <name evidence="5" type="ORF">SPSC_06188</name>
</gene>
<evidence type="ECO:0000256" key="3">
    <source>
        <dbReference type="SAM" id="MobiDB-lite"/>
    </source>
</evidence>
<dbReference type="GO" id="GO:0005737">
    <property type="term" value="C:cytoplasm"/>
    <property type="evidence" value="ECO:0007669"/>
    <property type="project" value="GOC"/>
</dbReference>
<name>A0A0F7S0P7_9BASI</name>
<sequence>MSAPAPRIRALAIVSPKSGPIYVRQFGNTPAESTAADLRYHYFAHAALDVVDERSGASSSSRASSSRTNSEQYLGLLYTLEDLAVYGFQTCTRLRFLLMLSLTDHAVRDIDMLTLFRAVYTSYLKYSANPFHALPPTAYAPAADQQQTSASEAQEELQQRQQVNLAVNCRQIKSAAFDARIDRIVFGASSSAPPPAPASKDSLASTKSTPVAAGR</sequence>
<evidence type="ECO:0000313" key="6">
    <source>
        <dbReference type="Proteomes" id="UP000242770"/>
    </source>
</evidence>
<dbReference type="InterPro" id="IPR044760">
    <property type="entry name" value="TRAPPC2L"/>
</dbReference>
<evidence type="ECO:0000313" key="5">
    <source>
        <dbReference type="EMBL" id="CDU26017.1"/>
    </source>
</evidence>